<gene>
    <name evidence="1" type="ORF">SCUCBS95973_008408</name>
</gene>
<evidence type="ECO:0000313" key="1">
    <source>
        <dbReference type="EMBL" id="CAK7232882.1"/>
    </source>
</evidence>
<dbReference type="PANTHER" id="PTHR34846">
    <property type="entry name" value="4-CARBOXYMUCONOLACTONE DECARBOXYLASE FAMILY PROTEIN (AFU_ORTHOLOGUE AFUA_6G11590)"/>
    <property type="match status" value="1"/>
</dbReference>
<dbReference type="SUPFAM" id="SSF69118">
    <property type="entry name" value="AhpD-like"/>
    <property type="match status" value="1"/>
</dbReference>
<evidence type="ECO:0000313" key="2">
    <source>
        <dbReference type="Proteomes" id="UP001642405"/>
    </source>
</evidence>
<proteinExistence type="predicted"/>
<dbReference type="Proteomes" id="UP001642405">
    <property type="component" value="Unassembled WGS sequence"/>
</dbReference>
<protein>
    <recommendedName>
        <fullName evidence="3">Carboxymuconolactone decarboxylase-like domain-containing protein</fullName>
    </recommendedName>
</protein>
<name>A0ABP0CL96_9PEZI</name>
<dbReference type="EMBL" id="CAWUHB010000068">
    <property type="protein sequence ID" value="CAK7232882.1"/>
    <property type="molecule type" value="Genomic_DNA"/>
</dbReference>
<keyword evidence="2" id="KW-1185">Reference proteome</keyword>
<organism evidence="1 2">
    <name type="scientific">Sporothrix curviconia</name>
    <dbReference type="NCBI Taxonomy" id="1260050"/>
    <lineage>
        <taxon>Eukaryota</taxon>
        <taxon>Fungi</taxon>
        <taxon>Dikarya</taxon>
        <taxon>Ascomycota</taxon>
        <taxon>Pezizomycotina</taxon>
        <taxon>Sordariomycetes</taxon>
        <taxon>Sordariomycetidae</taxon>
        <taxon>Ophiostomatales</taxon>
        <taxon>Ophiostomataceae</taxon>
        <taxon>Sporothrix</taxon>
    </lineage>
</organism>
<comment type="caution">
    <text evidence="1">The sequence shown here is derived from an EMBL/GenBank/DDBJ whole genome shotgun (WGS) entry which is preliminary data.</text>
</comment>
<sequence length="195" mass="21058">MNRLGYRSPATFDKDAREFYNVIHKYLMESYKGKVPLRNLSADGTLGGPFATHLHTPLVGQHFHGLGSAVEAIPGLTPFQREISILVTAAKYRANYAVAAHLVKGPAVGFAKEDIESIMEGTCPQSLGPDGVAIYKAADHLVNRPGTLPQTLYDSLLAHVGVDGTKHLIHLVGFYSYLMVVLNGFDVQAPEDAAA</sequence>
<evidence type="ECO:0008006" key="3">
    <source>
        <dbReference type="Google" id="ProtNLM"/>
    </source>
</evidence>
<accession>A0ABP0CL96</accession>
<dbReference type="InterPro" id="IPR029032">
    <property type="entry name" value="AhpD-like"/>
</dbReference>
<dbReference type="Gene3D" id="1.20.1290.10">
    <property type="entry name" value="AhpD-like"/>
    <property type="match status" value="1"/>
</dbReference>
<reference evidence="1 2" key="1">
    <citation type="submission" date="2024-01" db="EMBL/GenBank/DDBJ databases">
        <authorList>
            <person name="Allen C."/>
            <person name="Tagirdzhanova G."/>
        </authorList>
    </citation>
    <scope>NUCLEOTIDE SEQUENCE [LARGE SCALE GENOMIC DNA]</scope>
</reference>
<dbReference type="PANTHER" id="PTHR34846:SF11">
    <property type="entry name" value="4-CARBOXYMUCONOLACTONE DECARBOXYLASE FAMILY PROTEIN (AFU_ORTHOLOGUE AFUA_6G11590)"/>
    <property type="match status" value="1"/>
</dbReference>